<evidence type="ECO:0000256" key="1">
    <source>
        <dbReference type="SAM" id="MobiDB-lite"/>
    </source>
</evidence>
<reference evidence="3" key="1">
    <citation type="journal article" date="2019" name="Int. J. Syst. Evol. Microbiol.">
        <title>The Global Catalogue of Microorganisms (GCM) 10K type strain sequencing project: providing services to taxonomists for standard genome sequencing and annotation.</title>
        <authorList>
            <consortium name="The Broad Institute Genomics Platform"/>
            <consortium name="The Broad Institute Genome Sequencing Center for Infectious Disease"/>
            <person name="Wu L."/>
            <person name="Ma J."/>
        </authorList>
    </citation>
    <scope>NUCLEOTIDE SEQUENCE [LARGE SCALE GENOMIC DNA]</scope>
    <source>
        <strain evidence="3">CGMCC 1.16855</strain>
    </source>
</reference>
<evidence type="ECO:0000313" key="2">
    <source>
        <dbReference type="EMBL" id="MFC3000041.1"/>
    </source>
</evidence>
<sequence length="119" mass="12889">MASYYPIPDEGGLFYDPVLRMGISWLDTQPSRPEPGPQGTEALIHAVAAVLAIAAARTRQAGNFMALRDAVDRAMGPMPSDAEGTPDPREEGLEELPAILDARPAHEAKRLTALRRRQA</sequence>
<name>A0ABV7BQU5_9PROT</name>
<dbReference type="Proteomes" id="UP001595420">
    <property type="component" value="Unassembled WGS sequence"/>
</dbReference>
<proteinExistence type="predicted"/>
<keyword evidence="3" id="KW-1185">Reference proteome</keyword>
<organism evidence="2 3">
    <name type="scientific">Falsiroseomonas tokyonensis</name>
    <dbReference type="NCBI Taxonomy" id="430521"/>
    <lineage>
        <taxon>Bacteria</taxon>
        <taxon>Pseudomonadati</taxon>
        <taxon>Pseudomonadota</taxon>
        <taxon>Alphaproteobacteria</taxon>
        <taxon>Acetobacterales</taxon>
        <taxon>Roseomonadaceae</taxon>
        <taxon>Falsiroseomonas</taxon>
    </lineage>
</organism>
<gene>
    <name evidence="2" type="ORF">ACFOD3_09055</name>
</gene>
<accession>A0ABV7BQU5</accession>
<comment type="caution">
    <text evidence="2">The sequence shown here is derived from an EMBL/GenBank/DDBJ whole genome shotgun (WGS) entry which is preliminary data.</text>
</comment>
<feature type="region of interest" description="Disordered" evidence="1">
    <location>
        <begin position="75"/>
        <end position="96"/>
    </location>
</feature>
<evidence type="ECO:0000313" key="3">
    <source>
        <dbReference type="Proteomes" id="UP001595420"/>
    </source>
</evidence>
<protein>
    <submittedName>
        <fullName evidence="2">Uncharacterized protein</fullName>
    </submittedName>
</protein>
<dbReference type="EMBL" id="JBHRSB010000002">
    <property type="protein sequence ID" value="MFC3000041.1"/>
    <property type="molecule type" value="Genomic_DNA"/>
</dbReference>
<dbReference type="RefSeq" id="WP_216836101.1">
    <property type="nucleotide sequence ID" value="NZ_JAFNJS010000002.1"/>
</dbReference>